<dbReference type="Proteomes" id="UP000183613">
    <property type="component" value="Unassembled WGS sequence"/>
</dbReference>
<evidence type="ECO:0000313" key="3">
    <source>
        <dbReference type="Proteomes" id="UP000183613"/>
    </source>
</evidence>
<dbReference type="InterPro" id="IPR003474">
    <property type="entry name" value="Glcn_transporter"/>
</dbReference>
<dbReference type="PANTHER" id="PTHR30354:SF7">
    <property type="entry name" value="BLL7963 PROTEIN"/>
    <property type="match status" value="1"/>
</dbReference>
<feature type="transmembrane region" description="Helical" evidence="1">
    <location>
        <begin position="178"/>
        <end position="199"/>
    </location>
</feature>
<evidence type="ECO:0000313" key="2">
    <source>
        <dbReference type="EMBL" id="SEE96780.1"/>
    </source>
</evidence>
<organism evidence="2 3">
    <name type="scientific">Pseudomonas deceptionensis</name>
    <dbReference type="NCBI Taxonomy" id="882211"/>
    <lineage>
        <taxon>Bacteria</taxon>
        <taxon>Pseudomonadati</taxon>
        <taxon>Pseudomonadota</taxon>
        <taxon>Gammaproteobacteria</taxon>
        <taxon>Pseudomonadales</taxon>
        <taxon>Pseudomonadaceae</taxon>
        <taxon>Pseudomonas</taxon>
    </lineage>
</organism>
<dbReference type="GO" id="GO:0015128">
    <property type="term" value="F:gluconate transmembrane transporter activity"/>
    <property type="evidence" value="ECO:0007669"/>
    <property type="project" value="InterPro"/>
</dbReference>
<dbReference type="RefSeq" id="WP_048361923.1">
    <property type="nucleotide sequence ID" value="NZ_FNUD01000002.1"/>
</dbReference>
<reference evidence="2" key="1">
    <citation type="submission" date="2016-10" db="EMBL/GenBank/DDBJ databases">
        <authorList>
            <person name="Varghese N."/>
            <person name="Submissions S."/>
        </authorList>
    </citation>
    <scope>NUCLEOTIDE SEQUENCE [LARGE SCALE GENOMIC DNA]</scope>
    <source>
        <strain evidence="2">LMG 25555</strain>
    </source>
</reference>
<dbReference type="PANTHER" id="PTHR30354">
    <property type="entry name" value="GNT FAMILY GLUCONATE TRANSPORTER"/>
    <property type="match status" value="1"/>
</dbReference>
<keyword evidence="3" id="KW-1185">Reference proteome</keyword>
<feature type="transmembrane region" description="Helical" evidence="1">
    <location>
        <begin position="436"/>
        <end position="458"/>
    </location>
</feature>
<dbReference type="GO" id="GO:0005886">
    <property type="term" value="C:plasma membrane"/>
    <property type="evidence" value="ECO:0007669"/>
    <property type="project" value="TreeGrafter"/>
</dbReference>
<name>A0A0J6G6C3_PSEDM</name>
<feature type="transmembrane region" description="Helical" evidence="1">
    <location>
        <begin position="140"/>
        <end position="158"/>
    </location>
</feature>
<accession>A0A0J6G6C3</accession>
<feature type="transmembrane region" description="Helical" evidence="1">
    <location>
        <begin position="60"/>
        <end position="78"/>
    </location>
</feature>
<evidence type="ECO:0000256" key="1">
    <source>
        <dbReference type="SAM" id="Phobius"/>
    </source>
</evidence>
<dbReference type="AlphaFoldDB" id="A0A0J6G6C3"/>
<dbReference type="PATRIC" id="fig|882211.3.peg.4321"/>
<keyword evidence="1" id="KW-0472">Membrane</keyword>
<feature type="transmembrane region" description="Helical" evidence="1">
    <location>
        <begin position="317"/>
        <end position="339"/>
    </location>
</feature>
<dbReference type="OrthoDB" id="86125at2"/>
<comment type="caution">
    <text evidence="2">The sequence shown here is derived from an EMBL/GenBank/DDBJ whole genome shotgun (WGS) entry which is preliminary data.</text>
</comment>
<gene>
    <name evidence="2" type="ORF">SAMN04489800_3180</name>
</gene>
<feature type="transmembrane region" description="Helical" evidence="1">
    <location>
        <begin position="98"/>
        <end position="128"/>
    </location>
</feature>
<feature type="transmembrane region" description="Helical" evidence="1">
    <location>
        <begin position="273"/>
        <end position="296"/>
    </location>
</feature>
<dbReference type="Pfam" id="PF02447">
    <property type="entry name" value="GntP_permease"/>
    <property type="match status" value="1"/>
</dbReference>
<keyword evidence="1" id="KW-1133">Transmembrane helix</keyword>
<protein>
    <submittedName>
        <fullName evidence="2">H+/gluconate symporter</fullName>
    </submittedName>
</protein>
<feature type="transmembrane region" description="Helical" evidence="1">
    <location>
        <begin position="231"/>
        <end position="253"/>
    </location>
</feature>
<feature type="transmembrane region" description="Helical" evidence="1">
    <location>
        <begin position="351"/>
        <end position="377"/>
    </location>
</feature>
<sequence>MSTMAILISLLLLMFLAYRGVTVLILAPLMAALAVLLSGAATDIMPTYTQLFMKELGAYLIKFFPLFILGALFGKLVADSGAAHTIADWFMHRLGRRHAILTVVLACALLTYGGVSLFVVAFAVYPIGAAIFRESGTPKRYMPAAIALGAFTFTMTALPGAPSIQNAIPTAYLGTTTFAAPGLGIIASIVMLWMGTWILQSRARKAMANGEGYGPHDDELPSNEGVKRPGLLVALLPIIVVIGLNAAFSYWILPSLDLSVLREERFGNIDPQSVIGLWSVLLALMCAIVFVILLNWRRWENLTVTINKGTIGALLPIFNTASEVAYGAVIAGMAGFAVIKDTILNVSPDHPLISAVLSMNVLAGITGSSSGGLSIAFRTLGSDYLRMIEAAGISPDLFHRVATIAAGGLDTLPHSGAVITLLAICNLTHRQSYPQIFMMTTVVPMTALLVVMVLGSTFGSF</sequence>
<keyword evidence="1" id="KW-0812">Transmembrane</keyword>
<proteinExistence type="predicted"/>
<dbReference type="EMBL" id="FNUD01000002">
    <property type="protein sequence ID" value="SEE96780.1"/>
    <property type="molecule type" value="Genomic_DNA"/>
</dbReference>